<accession>A0A084UCW0</accession>
<dbReference type="GO" id="GO:0016114">
    <property type="term" value="P:terpenoid biosynthetic process"/>
    <property type="evidence" value="ECO:0007669"/>
    <property type="project" value="UniProtKB-UniRule"/>
</dbReference>
<keyword evidence="4 10" id="KW-0808">Transferase</keyword>
<dbReference type="Gene3D" id="3.30.230.10">
    <property type="match status" value="1"/>
</dbReference>
<dbReference type="NCBIfam" id="NF011202">
    <property type="entry name" value="PRK14608.1"/>
    <property type="match status" value="1"/>
</dbReference>
<dbReference type="GO" id="GO:0050515">
    <property type="term" value="F:4-(cytidine 5'-diphospho)-2-C-methyl-D-erythritol kinase activity"/>
    <property type="evidence" value="ECO:0007669"/>
    <property type="project" value="UniProtKB-UniRule"/>
</dbReference>
<dbReference type="OrthoDB" id="9809438at2"/>
<dbReference type="GO" id="GO:0019288">
    <property type="term" value="P:isopentenyl diphosphate biosynthetic process, methylerythritol 4-phosphate pathway"/>
    <property type="evidence" value="ECO:0007669"/>
    <property type="project" value="UniProtKB-UniRule"/>
</dbReference>
<dbReference type="RefSeq" id="WP_036482052.1">
    <property type="nucleotide sequence ID" value="NZ_JMQM01000001.1"/>
</dbReference>
<evidence type="ECO:0000256" key="3">
    <source>
        <dbReference type="ARBA" id="ARBA00017473"/>
    </source>
</evidence>
<dbReference type="InterPro" id="IPR014721">
    <property type="entry name" value="Ribsml_uS5_D2-typ_fold_subgr"/>
</dbReference>
<dbReference type="InterPro" id="IPR020568">
    <property type="entry name" value="Ribosomal_Su5_D2-typ_SF"/>
</dbReference>
<dbReference type="PATRIC" id="fig|472175.3.peg.1844"/>
<dbReference type="AlphaFoldDB" id="A0A084UCW0"/>
<evidence type="ECO:0000256" key="1">
    <source>
        <dbReference type="ARBA" id="ARBA00009684"/>
    </source>
</evidence>
<dbReference type="InterPro" id="IPR004424">
    <property type="entry name" value="IspE"/>
</dbReference>
<dbReference type="Pfam" id="PF08544">
    <property type="entry name" value="GHMP_kinases_C"/>
    <property type="match status" value="1"/>
</dbReference>
<dbReference type="HAMAP" id="MF_00061">
    <property type="entry name" value="IspE"/>
    <property type="match status" value="1"/>
</dbReference>
<dbReference type="EC" id="2.7.1.148" evidence="2 10"/>
<keyword evidence="5 10" id="KW-0547">Nucleotide-binding</keyword>
<evidence type="ECO:0000259" key="12">
    <source>
        <dbReference type="Pfam" id="PF08544"/>
    </source>
</evidence>
<evidence type="ECO:0000256" key="5">
    <source>
        <dbReference type="ARBA" id="ARBA00022741"/>
    </source>
</evidence>
<dbReference type="Gene3D" id="3.30.70.890">
    <property type="entry name" value="GHMP kinase, C-terminal domain"/>
    <property type="match status" value="1"/>
</dbReference>
<sequence>MAPSLSRTAPAKINLCLHVTGQRPDGYHLLESLVVFTQFGDRLTVSPSSEDEFTVTGPQATGLPVGAENLVLRARDLLREETGHVEHVAIKLEKNLPAASGMGGGSSDAASTLILLNALWKLGLKQDRLARIALKLGADVPMCLSETPLIARGIGEDITPLSAVAELSVLLVNPGVPVSTPEIFRKLERKENPPLPPLTALDTAPALFDWLHRTRNDLQEPATRIQPEISHCLSALLATGAELVRMTGSGATCFGLFSSQEAAERAREEISASHPDWFVVATSLLHETEAFDHV</sequence>
<name>A0A084UCW0_9HYPH</name>
<dbReference type="InterPro" id="IPR006204">
    <property type="entry name" value="GHMP_kinase_N_dom"/>
</dbReference>
<dbReference type="SUPFAM" id="SSF55060">
    <property type="entry name" value="GHMP Kinase, C-terminal domain"/>
    <property type="match status" value="1"/>
</dbReference>
<feature type="active site" evidence="10">
    <location>
        <position position="139"/>
    </location>
</feature>
<evidence type="ECO:0000259" key="11">
    <source>
        <dbReference type="Pfam" id="PF00288"/>
    </source>
</evidence>
<evidence type="ECO:0000313" key="13">
    <source>
        <dbReference type="EMBL" id="KFB10796.1"/>
    </source>
</evidence>
<organism evidence="13 14">
    <name type="scientific">Nitratireductor basaltis</name>
    <dbReference type="NCBI Taxonomy" id="472175"/>
    <lineage>
        <taxon>Bacteria</taxon>
        <taxon>Pseudomonadati</taxon>
        <taxon>Pseudomonadota</taxon>
        <taxon>Alphaproteobacteria</taxon>
        <taxon>Hyphomicrobiales</taxon>
        <taxon>Phyllobacteriaceae</taxon>
        <taxon>Nitratireductor</taxon>
    </lineage>
</organism>
<evidence type="ECO:0000313" key="14">
    <source>
        <dbReference type="Proteomes" id="UP000053675"/>
    </source>
</evidence>
<dbReference type="SUPFAM" id="SSF54211">
    <property type="entry name" value="Ribosomal protein S5 domain 2-like"/>
    <property type="match status" value="1"/>
</dbReference>
<evidence type="ECO:0000256" key="6">
    <source>
        <dbReference type="ARBA" id="ARBA00022777"/>
    </source>
</evidence>
<dbReference type="Proteomes" id="UP000053675">
    <property type="component" value="Unassembled WGS sequence"/>
</dbReference>
<dbReference type="EMBL" id="JMQM01000001">
    <property type="protein sequence ID" value="KFB10796.1"/>
    <property type="molecule type" value="Genomic_DNA"/>
</dbReference>
<dbReference type="Pfam" id="PF00288">
    <property type="entry name" value="GHMP_kinases_N"/>
    <property type="match status" value="1"/>
</dbReference>
<feature type="active site" evidence="10">
    <location>
        <position position="12"/>
    </location>
</feature>
<keyword evidence="14" id="KW-1185">Reference proteome</keyword>
<evidence type="ECO:0000256" key="8">
    <source>
        <dbReference type="ARBA" id="ARBA00023229"/>
    </source>
</evidence>
<keyword evidence="8 10" id="KW-0414">Isoprene biosynthesis</keyword>
<evidence type="ECO:0000256" key="4">
    <source>
        <dbReference type="ARBA" id="ARBA00022679"/>
    </source>
</evidence>
<evidence type="ECO:0000256" key="7">
    <source>
        <dbReference type="ARBA" id="ARBA00022840"/>
    </source>
</evidence>
<keyword evidence="7 10" id="KW-0067">ATP-binding</keyword>
<dbReference type="eggNOG" id="COG1947">
    <property type="taxonomic scope" value="Bacteria"/>
</dbReference>
<evidence type="ECO:0000256" key="10">
    <source>
        <dbReference type="HAMAP-Rule" id="MF_00061"/>
    </source>
</evidence>
<comment type="pathway">
    <text evidence="10">Isoprenoid biosynthesis; isopentenyl diphosphate biosynthesis via DXP pathway; isopentenyl diphosphate from 1-deoxy-D-xylulose 5-phosphate: step 3/6.</text>
</comment>
<comment type="function">
    <text evidence="10">Catalyzes the phosphorylation of the position 2 hydroxy group of 4-diphosphocytidyl-2C-methyl-D-erythritol.</text>
</comment>
<dbReference type="NCBIfam" id="TIGR00154">
    <property type="entry name" value="ispE"/>
    <property type="match status" value="1"/>
</dbReference>
<dbReference type="PANTHER" id="PTHR43527">
    <property type="entry name" value="4-DIPHOSPHOCYTIDYL-2-C-METHYL-D-ERYTHRITOL KINASE, CHLOROPLASTIC"/>
    <property type="match status" value="1"/>
</dbReference>
<reference evidence="13 14" key="1">
    <citation type="submission" date="2014-05" db="EMBL/GenBank/DDBJ databases">
        <title>Draft Genome Sequence of Nitratireductor basaltis Strain UMTGB225, A Marine Bacterium Isolated from Green Barrel Tunicate.</title>
        <authorList>
            <person name="Gan H.Y."/>
        </authorList>
    </citation>
    <scope>NUCLEOTIDE SEQUENCE [LARGE SCALE GENOMIC DNA]</scope>
    <source>
        <strain evidence="13 14">UMTGB225</strain>
    </source>
</reference>
<protein>
    <recommendedName>
        <fullName evidence="3 10">4-diphosphocytidyl-2-C-methyl-D-erythritol kinase</fullName>
        <shortName evidence="10">CMK</shortName>
        <ecNumber evidence="2 10">2.7.1.148</ecNumber>
    </recommendedName>
    <alternativeName>
        <fullName evidence="9 10">4-(cytidine-5'-diphospho)-2-C-methyl-D-erythritol kinase</fullName>
    </alternativeName>
</protein>
<dbReference type="InterPro" id="IPR013750">
    <property type="entry name" value="GHMP_kinase_C_dom"/>
</dbReference>
<dbReference type="STRING" id="472175.EL18_01836"/>
<proteinExistence type="inferred from homology"/>
<keyword evidence="6 10" id="KW-0418">Kinase</keyword>
<dbReference type="InterPro" id="IPR036554">
    <property type="entry name" value="GHMP_kinase_C_sf"/>
</dbReference>
<dbReference type="PIRSF" id="PIRSF010376">
    <property type="entry name" value="IspE"/>
    <property type="match status" value="1"/>
</dbReference>
<feature type="domain" description="GHMP kinase C-terminal" evidence="12">
    <location>
        <begin position="212"/>
        <end position="273"/>
    </location>
</feature>
<dbReference type="GO" id="GO:0005524">
    <property type="term" value="F:ATP binding"/>
    <property type="evidence" value="ECO:0007669"/>
    <property type="project" value="UniProtKB-UniRule"/>
</dbReference>
<evidence type="ECO:0000256" key="2">
    <source>
        <dbReference type="ARBA" id="ARBA00012052"/>
    </source>
</evidence>
<dbReference type="PANTHER" id="PTHR43527:SF2">
    <property type="entry name" value="4-DIPHOSPHOCYTIDYL-2-C-METHYL-D-ERYTHRITOL KINASE, CHLOROPLASTIC"/>
    <property type="match status" value="1"/>
</dbReference>
<dbReference type="UniPathway" id="UPA00056">
    <property type="reaction ID" value="UER00094"/>
</dbReference>
<comment type="similarity">
    <text evidence="1 10">Belongs to the GHMP kinase family. IspE subfamily.</text>
</comment>
<feature type="binding site" evidence="10">
    <location>
        <begin position="97"/>
        <end position="107"/>
    </location>
    <ligand>
        <name>ATP</name>
        <dbReference type="ChEBI" id="CHEBI:30616"/>
    </ligand>
</feature>
<comment type="catalytic activity">
    <reaction evidence="10">
        <text>4-CDP-2-C-methyl-D-erythritol + ATP = 4-CDP-2-C-methyl-D-erythritol 2-phosphate + ADP + H(+)</text>
        <dbReference type="Rhea" id="RHEA:18437"/>
        <dbReference type="ChEBI" id="CHEBI:15378"/>
        <dbReference type="ChEBI" id="CHEBI:30616"/>
        <dbReference type="ChEBI" id="CHEBI:57823"/>
        <dbReference type="ChEBI" id="CHEBI:57919"/>
        <dbReference type="ChEBI" id="CHEBI:456216"/>
        <dbReference type="EC" id="2.7.1.148"/>
    </reaction>
</comment>
<comment type="caution">
    <text evidence="13">The sequence shown here is derived from an EMBL/GenBank/DDBJ whole genome shotgun (WGS) entry which is preliminary data.</text>
</comment>
<feature type="domain" description="GHMP kinase N-terminal" evidence="11">
    <location>
        <begin position="69"/>
        <end position="145"/>
    </location>
</feature>
<gene>
    <name evidence="10 13" type="primary">ispE</name>
    <name evidence="13" type="ORF">EL18_01836</name>
</gene>
<evidence type="ECO:0000256" key="9">
    <source>
        <dbReference type="ARBA" id="ARBA00032554"/>
    </source>
</evidence>